<reference evidence="3 4" key="1">
    <citation type="journal article" date="2019" name="PLoS ONE">
        <title>Comparative genome analysis indicates high evolutionary potential of pathogenicity genes in Colletotrichum tanaceti.</title>
        <authorList>
            <person name="Lelwala R.V."/>
            <person name="Korhonen P.K."/>
            <person name="Young N.D."/>
            <person name="Scott J.B."/>
            <person name="Ades P.A."/>
            <person name="Gasser R.B."/>
            <person name="Taylor P.W.J."/>
        </authorList>
    </citation>
    <scope>NUCLEOTIDE SEQUENCE [LARGE SCALE GENOMIC DNA]</scope>
    <source>
        <strain evidence="3">BRIP57314</strain>
    </source>
</reference>
<feature type="compositionally biased region" description="Low complexity" evidence="1">
    <location>
        <begin position="659"/>
        <end position="668"/>
    </location>
</feature>
<dbReference type="EMBL" id="PJEX01000242">
    <property type="protein sequence ID" value="TKW52382.1"/>
    <property type="molecule type" value="Genomic_DNA"/>
</dbReference>
<name>A0A4U6XBF3_9PEZI</name>
<dbReference type="InterPro" id="IPR054464">
    <property type="entry name" value="ULD_fung"/>
</dbReference>
<evidence type="ECO:0000256" key="1">
    <source>
        <dbReference type="SAM" id="MobiDB-lite"/>
    </source>
</evidence>
<gene>
    <name evidence="3" type="ORF">CTA1_70</name>
</gene>
<evidence type="ECO:0000259" key="2">
    <source>
        <dbReference type="Pfam" id="PF22893"/>
    </source>
</evidence>
<dbReference type="PANTHER" id="PTHR38886">
    <property type="entry name" value="SESA DOMAIN-CONTAINING PROTEIN"/>
    <property type="match status" value="1"/>
</dbReference>
<dbReference type="Proteomes" id="UP000310108">
    <property type="component" value="Unassembled WGS sequence"/>
</dbReference>
<feature type="compositionally biased region" description="Basic and acidic residues" evidence="1">
    <location>
        <begin position="411"/>
        <end position="423"/>
    </location>
</feature>
<feature type="compositionally biased region" description="Acidic residues" evidence="1">
    <location>
        <begin position="431"/>
        <end position="441"/>
    </location>
</feature>
<keyword evidence="4" id="KW-1185">Reference proteome</keyword>
<comment type="caution">
    <text evidence="3">The sequence shown here is derived from an EMBL/GenBank/DDBJ whole genome shotgun (WGS) entry which is preliminary data.</text>
</comment>
<evidence type="ECO:0000313" key="4">
    <source>
        <dbReference type="Proteomes" id="UP000310108"/>
    </source>
</evidence>
<dbReference type="Pfam" id="PF22893">
    <property type="entry name" value="ULD_2"/>
    <property type="match status" value="1"/>
</dbReference>
<proteinExistence type="predicted"/>
<dbReference type="PANTHER" id="PTHR38886:SF1">
    <property type="entry name" value="NACHT-NTPASE AND P-LOOP NTPASES N-TERMINAL DOMAIN-CONTAINING PROTEIN"/>
    <property type="match status" value="1"/>
</dbReference>
<dbReference type="OrthoDB" id="3045089at2759"/>
<accession>A0A4U6XBF3</accession>
<protein>
    <recommendedName>
        <fullName evidence="2">Ubiquitin-like domain-containing protein</fullName>
    </recommendedName>
</protein>
<feature type="compositionally biased region" description="Acidic residues" evidence="1">
    <location>
        <begin position="530"/>
        <end position="547"/>
    </location>
</feature>
<sequence length="678" mass="76116">MEFTLTFGAVGDFIAVIEVVRSIIVALDDSRGLVKAYRDVVQSLEVLEKTLHLVADLYNEQSPASDTGDLRAIALRCVAQIHLCLQEFSDKIQKFAPSLSNGGTKNVFKDVRRKIQWKLEEGDVDKFRAEVAGYTSSLNMLLELTTARVVQRNHEAAIQQAADTENRTAVMKRNSNQSLKGFFDVIGRRILSRLGFVSRLAIELKSSTAQLISMVLTVSAELSSIRAVIMRLERPVSEEFFLLEDATGKVFPIHLRTITSWEAFEYIIVDRFKGKRGAHRIQRKRYSLQDGATRRAVDRSMDWESTFLPYQKVDMSLMCREAQRATPTKSSTTCPRCLTESPGETGVEVQCQICRIFFTRVVEVDDEVLPDAPTTLSRLARFGQSAFNLTKSTSAKRAREEAESENEQECTCERPKRRKEQETKKRKATCEEPESESDDEDLRGFMRITLISKRERIHGPGLPFSANQTETFDSMAHELLGGLSDATSRLDASFSSPVSQATKGSFGSMPVGPRIQLSGASFQTSRDDAQNEDEDDGPRIDSDDETSELAKPVSDAAAVSDSKRKEPNAAEDDSHSGGPEDSAGEDEYYIEVVGHTYRLPGRRSSRYDYKNYRMQRDTDNNYDYLNSLMVPFPMPDAAMDKSSRRMASSRYTSDDDYPTSDSPFSSKPSPRPSPRHPR</sequence>
<organism evidence="3 4">
    <name type="scientific">Colletotrichum tanaceti</name>
    <dbReference type="NCBI Taxonomy" id="1306861"/>
    <lineage>
        <taxon>Eukaryota</taxon>
        <taxon>Fungi</taxon>
        <taxon>Dikarya</taxon>
        <taxon>Ascomycota</taxon>
        <taxon>Pezizomycotina</taxon>
        <taxon>Sordariomycetes</taxon>
        <taxon>Hypocreomycetidae</taxon>
        <taxon>Glomerellales</taxon>
        <taxon>Glomerellaceae</taxon>
        <taxon>Colletotrichum</taxon>
        <taxon>Colletotrichum destructivum species complex</taxon>
    </lineage>
</organism>
<feature type="region of interest" description="Disordered" evidence="1">
    <location>
        <begin position="633"/>
        <end position="678"/>
    </location>
</feature>
<dbReference type="AlphaFoldDB" id="A0A4U6XBF3"/>
<feature type="region of interest" description="Disordered" evidence="1">
    <location>
        <begin position="521"/>
        <end position="585"/>
    </location>
</feature>
<evidence type="ECO:0000313" key="3">
    <source>
        <dbReference type="EMBL" id="TKW52382.1"/>
    </source>
</evidence>
<feature type="domain" description="Ubiquitin-like" evidence="2">
    <location>
        <begin position="241"/>
        <end position="319"/>
    </location>
</feature>
<feature type="region of interest" description="Disordered" evidence="1">
    <location>
        <begin position="391"/>
        <end position="441"/>
    </location>
</feature>
<feature type="compositionally biased region" description="Basic and acidic residues" evidence="1">
    <location>
        <begin position="561"/>
        <end position="575"/>
    </location>
</feature>
<dbReference type="STRING" id="1306861.A0A4U6XBF3"/>